<accession>A0ABY6NVM4</accession>
<dbReference type="RefSeq" id="WP_265381546.1">
    <property type="nucleotide sequence ID" value="NZ_CP110615.1"/>
</dbReference>
<proteinExistence type="predicted"/>
<dbReference type="EMBL" id="CP110615">
    <property type="protein sequence ID" value="UZJ23439.1"/>
    <property type="molecule type" value="Genomic_DNA"/>
</dbReference>
<dbReference type="Proteomes" id="UP001164965">
    <property type="component" value="Chromosome"/>
</dbReference>
<reference evidence="1" key="1">
    <citation type="submission" date="2022-10" db="EMBL/GenBank/DDBJ databases">
        <title>Rhodococcus sp.75.</title>
        <authorList>
            <person name="Sun M."/>
        </authorList>
    </citation>
    <scope>NUCLEOTIDE SEQUENCE</scope>
    <source>
        <strain evidence="1">75</strain>
    </source>
</reference>
<keyword evidence="2" id="KW-1185">Reference proteome</keyword>
<evidence type="ECO:0000313" key="1">
    <source>
        <dbReference type="EMBL" id="UZJ23439.1"/>
    </source>
</evidence>
<dbReference type="InterPro" id="IPR025447">
    <property type="entry name" value="DUF4192"/>
</dbReference>
<sequence>MTTHPNPPATVHLGDPGALLAALPALLGFHPEHSLVLLCLEGERAGSVGLVARVDLPARSDRAGAAAVVEQLSVLCARRAVPAAVAVVVDDAEPPDPRRHLVRSLRTACEAVGTDLVAAHHVPRTAAGVAWSSYGSSRTGLLPDPRSSPVATEHVLRGRVIRGSRAEVDELLAPDGPERTGRVGLALDEELARVQQRRASGPAHCSHELLERVVAAVARAGEDSAEPLGAPEIAALGAALSDLPVRDACIALAGGEHADAAERLWTELVRALPAPELAEPAVLLAHSAYARGEGPVAGVALQVALDADPAHRMAGLLSASLGAGLPPGSVRALSITAHGIAAELGVTLPPVDWQ</sequence>
<organism evidence="1 2">
    <name type="scientific">Rhodococcus antarcticus</name>
    <dbReference type="NCBI Taxonomy" id="2987751"/>
    <lineage>
        <taxon>Bacteria</taxon>
        <taxon>Bacillati</taxon>
        <taxon>Actinomycetota</taxon>
        <taxon>Actinomycetes</taxon>
        <taxon>Mycobacteriales</taxon>
        <taxon>Nocardiaceae</taxon>
        <taxon>Rhodococcus</taxon>
    </lineage>
</organism>
<dbReference type="Pfam" id="PF13830">
    <property type="entry name" value="DUF4192"/>
    <property type="match status" value="1"/>
</dbReference>
<name>A0ABY6NVM4_9NOCA</name>
<evidence type="ECO:0000313" key="2">
    <source>
        <dbReference type="Proteomes" id="UP001164965"/>
    </source>
</evidence>
<gene>
    <name evidence="1" type="ORF">RHODO2019_09325</name>
</gene>
<protein>
    <submittedName>
        <fullName evidence="1">DUF4192 domain-containing protein</fullName>
    </submittedName>
</protein>